<dbReference type="PANTHER" id="PTHR44329:SF214">
    <property type="entry name" value="PROTEIN KINASE DOMAIN-CONTAINING PROTEIN"/>
    <property type="match status" value="1"/>
</dbReference>
<reference evidence="4" key="1">
    <citation type="journal article" date="2011" name="Science">
        <title>The plant cell wall-decomposing machinery underlies the functional diversity of forest fungi.</title>
        <authorList>
            <person name="Eastwood D.C."/>
            <person name="Floudas D."/>
            <person name="Binder M."/>
            <person name="Majcherczyk A."/>
            <person name="Schneider P."/>
            <person name="Aerts A."/>
            <person name="Asiegbu F.O."/>
            <person name="Baker S.E."/>
            <person name="Barry K."/>
            <person name="Bendiksby M."/>
            <person name="Blumentritt M."/>
            <person name="Coutinho P.M."/>
            <person name="Cullen D."/>
            <person name="de Vries R.P."/>
            <person name="Gathman A."/>
            <person name="Goodell B."/>
            <person name="Henrissat B."/>
            <person name="Ihrmark K."/>
            <person name="Kauserud H."/>
            <person name="Kohler A."/>
            <person name="LaButti K."/>
            <person name="Lapidus A."/>
            <person name="Lavin J.L."/>
            <person name="Lee Y.-H."/>
            <person name="Lindquist E."/>
            <person name="Lilly W."/>
            <person name="Lucas S."/>
            <person name="Morin E."/>
            <person name="Murat C."/>
            <person name="Oguiza J.A."/>
            <person name="Park J."/>
            <person name="Pisabarro A.G."/>
            <person name="Riley R."/>
            <person name="Rosling A."/>
            <person name="Salamov A."/>
            <person name="Schmidt O."/>
            <person name="Schmutz J."/>
            <person name="Skrede I."/>
            <person name="Stenlid J."/>
            <person name="Wiebenga A."/>
            <person name="Xie X."/>
            <person name="Kuees U."/>
            <person name="Hibbett D.S."/>
            <person name="Hoffmeister D."/>
            <person name="Hoegberg N."/>
            <person name="Martin F."/>
            <person name="Grigoriev I.V."/>
            <person name="Watkinson S.C."/>
        </authorList>
    </citation>
    <scope>NUCLEOTIDE SEQUENCE [LARGE SCALE GENOMIC DNA]</scope>
    <source>
        <strain evidence="4">S7.9</strain>
    </source>
</reference>
<dbReference type="GO" id="GO:0004674">
    <property type="term" value="F:protein serine/threonine kinase activity"/>
    <property type="evidence" value="ECO:0007669"/>
    <property type="project" value="TreeGrafter"/>
</dbReference>
<keyword evidence="3" id="KW-0808">Transferase</keyword>
<organism evidence="4">
    <name type="scientific">Serpula lacrymans var. lacrymans (strain S7.9)</name>
    <name type="common">Dry rot fungus</name>
    <dbReference type="NCBI Taxonomy" id="578457"/>
    <lineage>
        <taxon>Eukaryota</taxon>
        <taxon>Fungi</taxon>
        <taxon>Dikarya</taxon>
        <taxon>Basidiomycota</taxon>
        <taxon>Agaricomycotina</taxon>
        <taxon>Agaricomycetes</taxon>
        <taxon>Agaricomycetidae</taxon>
        <taxon>Boletales</taxon>
        <taxon>Coniophorineae</taxon>
        <taxon>Serpulaceae</taxon>
        <taxon>Serpula</taxon>
    </lineage>
</organism>
<feature type="region of interest" description="Disordered" evidence="1">
    <location>
        <begin position="80"/>
        <end position="100"/>
    </location>
</feature>
<dbReference type="InterPro" id="IPR008271">
    <property type="entry name" value="Ser/Thr_kinase_AS"/>
</dbReference>
<dbReference type="SMART" id="SM00220">
    <property type="entry name" value="S_TKc"/>
    <property type="match status" value="1"/>
</dbReference>
<dbReference type="AlphaFoldDB" id="F8NI92"/>
<feature type="domain" description="Protein kinase" evidence="2">
    <location>
        <begin position="307"/>
        <end position="560"/>
    </location>
</feature>
<dbReference type="InterPro" id="IPR001245">
    <property type="entry name" value="Ser-Thr/Tyr_kinase_cat_dom"/>
</dbReference>
<gene>
    <name evidence="3" type="ORF">SERLADRAFT_456752</name>
</gene>
<dbReference type="OrthoDB" id="4062651at2759"/>
<sequence length="588" mass="66591">MKMDSDNVVFELEQFLRPPATRTSNSSLPSSIVTFVAFTYLKGLLRDVQYSPQSNDVVSGMPTIRTCPCDGPTPSRVCSKWSSRWPPTPSSANGMTRGASLESTRSALPKPLEDIIDDTLHDLYNRLRKTRGLAKADIDDCSNCMRSVKIYAGLLGCAYVHLKLCVQDRRLLQELQGAVRVWERWSQFESIARQDEIRKKFQSMLQASPKCRGHLDFKMTIPFIPPSDTDVIRALLISFVEAPAWEGAFYSERGDRAQNLVDLLQLVLEDASTTSGCRHRLLSALVRLSRKSSRWPHRLVLREDLIQYNTQTRKMGGFGDVYSGVFNKKTTVSVKVMRMTQGHHTEKFLKHFSSEAVIWRHLNHPNILPFFGIFHKGIDVGFVSMWMENGNVLSFLKRYPTVDRELLLSDIAGGLQYLHNASPTILHGDLKGDNILVNNSFRACLADFGVTSTEDSRIILDSTTVHTKATSRWSAPELLEEEGRVSAATDIYAYGMIYSGRLPFQESHGDHAIYQLLKKGKRPERPDNNTLDSSLWNFIGQCWHQEPGRRPSANGVARFLAGRRRPDTRPPSVWNIKLPDEAYTAYYE</sequence>
<dbReference type="InterPro" id="IPR051681">
    <property type="entry name" value="Ser/Thr_Kinases-Pseudokinases"/>
</dbReference>
<name>F8NI92_SERL9</name>
<dbReference type="EMBL" id="GL945429">
    <property type="protein sequence ID" value="EGO30088.1"/>
    <property type="molecule type" value="Genomic_DNA"/>
</dbReference>
<protein>
    <submittedName>
        <fullName evidence="3">Protein kinase, variant 2</fullName>
    </submittedName>
</protein>
<dbReference type="GeneID" id="18817393"/>
<accession>F8NI92</accession>
<dbReference type="PROSITE" id="PS00108">
    <property type="entry name" value="PROTEIN_KINASE_ST"/>
    <property type="match status" value="1"/>
</dbReference>
<dbReference type="RefSeq" id="XP_007314330.1">
    <property type="nucleotide sequence ID" value="XM_007314268.1"/>
</dbReference>
<dbReference type="InterPro" id="IPR000719">
    <property type="entry name" value="Prot_kinase_dom"/>
</dbReference>
<dbReference type="Proteomes" id="UP000008064">
    <property type="component" value="Unassembled WGS sequence"/>
</dbReference>
<keyword evidence="3" id="KW-0418">Kinase</keyword>
<dbReference type="InterPro" id="IPR011009">
    <property type="entry name" value="Kinase-like_dom_sf"/>
</dbReference>
<proteinExistence type="predicted"/>
<evidence type="ECO:0000313" key="3">
    <source>
        <dbReference type="EMBL" id="EGO30088.1"/>
    </source>
</evidence>
<evidence type="ECO:0000313" key="4">
    <source>
        <dbReference type="Proteomes" id="UP000008064"/>
    </source>
</evidence>
<evidence type="ECO:0000259" key="2">
    <source>
        <dbReference type="PROSITE" id="PS50011"/>
    </source>
</evidence>
<dbReference type="Gene3D" id="1.10.510.10">
    <property type="entry name" value="Transferase(Phosphotransferase) domain 1"/>
    <property type="match status" value="1"/>
</dbReference>
<dbReference type="PANTHER" id="PTHR44329">
    <property type="entry name" value="SERINE/THREONINE-PROTEIN KINASE TNNI3K-RELATED"/>
    <property type="match status" value="1"/>
</dbReference>
<evidence type="ECO:0000256" key="1">
    <source>
        <dbReference type="SAM" id="MobiDB-lite"/>
    </source>
</evidence>
<dbReference type="Pfam" id="PF07714">
    <property type="entry name" value="PK_Tyr_Ser-Thr"/>
    <property type="match status" value="1"/>
</dbReference>
<dbReference type="GO" id="GO:0005524">
    <property type="term" value="F:ATP binding"/>
    <property type="evidence" value="ECO:0007669"/>
    <property type="project" value="InterPro"/>
</dbReference>
<dbReference type="PROSITE" id="PS50011">
    <property type="entry name" value="PROTEIN_KINASE_DOM"/>
    <property type="match status" value="1"/>
</dbReference>
<dbReference type="SUPFAM" id="SSF56112">
    <property type="entry name" value="Protein kinase-like (PK-like)"/>
    <property type="match status" value="1"/>
</dbReference>